<keyword evidence="4" id="KW-1185">Reference proteome</keyword>
<dbReference type="SUPFAM" id="SSF53383">
    <property type="entry name" value="PLP-dependent transferases"/>
    <property type="match status" value="1"/>
</dbReference>
<evidence type="ECO:0000256" key="1">
    <source>
        <dbReference type="ARBA" id="ARBA00037999"/>
    </source>
</evidence>
<keyword evidence="2" id="KW-0663">Pyridoxal phosphate</keyword>
<comment type="similarity">
    <text evidence="1 2">Belongs to the DegT/DnrJ/EryC1 family.</text>
</comment>
<name>A0A521BS23_SACCC</name>
<organism evidence="3 4">
    <name type="scientific">Saccharicrinis carchari</name>
    <dbReference type="NCBI Taxonomy" id="1168039"/>
    <lineage>
        <taxon>Bacteria</taxon>
        <taxon>Pseudomonadati</taxon>
        <taxon>Bacteroidota</taxon>
        <taxon>Bacteroidia</taxon>
        <taxon>Marinilabiliales</taxon>
        <taxon>Marinilabiliaceae</taxon>
        <taxon>Saccharicrinis</taxon>
    </lineage>
</organism>
<dbReference type="InterPro" id="IPR000653">
    <property type="entry name" value="DegT/StrS_aminotransferase"/>
</dbReference>
<proteinExistence type="inferred from homology"/>
<evidence type="ECO:0000313" key="3">
    <source>
        <dbReference type="EMBL" id="SMO49923.1"/>
    </source>
</evidence>
<sequence length="304" mass="34922">MFVLNPDPYSLPCYRIGPFKTKDLSINHHLPQSNKIDDYFNQRFSGRAYAYTENGRRAIYLALQSLNLKKNDVVTILTTSNNFYISGCVTAEIEKFCQWSREMLPQTKAIFINHEFGFPYPYPDKLRDLGLPIIEDCANAFFSEGIGVPPGTVGDFVIYSFPKTFPLQVGGLLVADKLSDKNKNSEIDQQLLRHIKNVLSAYIDSKEDIIKKRLRNYNYLEKEFLKLGFEPRFQVDKGTMPGVFMFKTEGHQIDLAGLKNHFYAHGVQCSVFYGEEAFFIPVHQALVQDDLDYFVAVMDNFLNK</sequence>
<accession>A0A521BS23</accession>
<dbReference type="InterPro" id="IPR015424">
    <property type="entry name" value="PyrdxlP-dep_Trfase"/>
</dbReference>
<dbReference type="AlphaFoldDB" id="A0A521BS23"/>
<dbReference type="Gene3D" id="3.40.640.10">
    <property type="entry name" value="Type I PLP-dependent aspartate aminotransferase-like (Major domain)"/>
    <property type="match status" value="1"/>
</dbReference>
<dbReference type="InterPro" id="IPR015421">
    <property type="entry name" value="PyrdxlP-dep_Trfase_major"/>
</dbReference>
<dbReference type="GO" id="GO:0000271">
    <property type="term" value="P:polysaccharide biosynthetic process"/>
    <property type="evidence" value="ECO:0007669"/>
    <property type="project" value="TreeGrafter"/>
</dbReference>
<dbReference type="GO" id="GO:0008483">
    <property type="term" value="F:transaminase activity"/>
    <property type="evidence" value="ECO:0007669"/>
    <property type="project" value="TreeGrafter"/>
</dbReference>
<gene>
    <name evidence="3" type="ORF">SAMN06265379_10231</name>
</gene>
<reference evidence="3 4" key="1">
    <citation type="submission" date="2017-05" db="EMBL/GenBank/DDBJ databases">
        <authorList>
            <person name="Varghese N."/>
            <person name="Submissions S."/>
        </authorList>
    </citation>
    <scope>NUCLEOTIDE SEQUENCE [LARGE SCALE GENOMIC DNA]</scope>
    <source>
        <strain evidence="3 4">DSM 27040</strain>
    </source>
</reference>
<dbReference type="GO" id="GO:0030170">
    <property type="term" value="F:pyridoxal phosphate binding"/>
    <property type="evidence" value="ECO:0007669"/>
    <property type="project" value="TreeGrafter"/>
</dbReference>
<dbReference type="Pfam" id="PF01041">
    <property type="entry name" value="DegT_DnrJ_EryC1"/>
    <property type="match status" value="1"/>
</dbReference>
<evidence type="ECO:0000256" key="2">
    <source>
        <dbReference type="RuleBase" id="RU004508"/>
    </source>
</evidence>
<dbReference type="RefSeq" id="WP_142532354.1">
    <property type="nucleotide sequence ID" value="NZ_FXTB01000002.1"/>
</dbReference>
<dbReference type="PANTHER" id="PTHR30244">
    <property type="entry name" value="TRANSAMINASE"/>
    <property type="match status" value="1"/>
</dbReference>
<dbReference type="PANTHER" id="PTHR30244:SF34">
    <property type="entry name" value="DTDP-4-AMINO-4,6-DIDEOXYGALACTOSE TRANSAMINASE"/>
    <property type="match status" value="1"/>
</dbReference>
<protein>
    <submittedName>
        <fullName evidence="3">dTDP-4-amino-4,6-dideoxygalactose transaminase</fullName>
    </submittedName>
</protein>
<dbReference type="EMBL" id="FXTB01000002">
    <property type="protein sequence ID" value="SMO49923.1"/>
    <property type="molecule type" value="Genomic_DNA"/>
</dbReference>
<dbReference type="Proteomes" id="UP000319040">
    <property type="component" value="Unassembled WGS sequence"/>
</dbReference>
<dbReference type="OrthoDB" id="1117639at2"/>
<evidence type="ECO:0000313" key="4">
    <source>
        <dbReference type="Proteomes" id="UP000319040"/>
    </source>
</evidence>